<dbReference type="SUPFAM" id="SSF48208">
    <property type="entry name" value="Six-hairpin glycosidases"/>
    <property type="match status" value="1"/>
</dbReference>
<dbReference type="PANTHER" id="PTHR23403:SF1">
    <property type="entry name" value="TREHALASE"/>
    <property type="match status" value="1"/>
</dbReference>
<keyword evidence="2" id="KW-0378">Hydrolase</keyword>
<protein>
    <recommendedName>
        <fullName evidence="2">Trehalase</fullName>
        <ecNumber evidence="2">3.2.1.28</ecNumber>
    </recommendedName>
    <alternativeName>
        <fullName evidence="2">Alpha-trehalose glucohydrolase</fullName>
    </alternativeName>
</protein>
<evidence type="ECO:0000313" key="3">
    <source>
        <dbReference type="EMBL" id="JAC62203.1"/>
    </source>
</evidence>
<dbReference type="Gene3D" id="1.50.10.10">
    <property type="match status" value="1"/>
</dbReference>
<keyword evidence="2" id="KW-0326">Glycosidase</keyword>
<accession>A0A061QR89</accession>
<dbReference type="InterPro" id="IPR001661">
    <property type="entry name" value="Glyco_hydro_37"/>
</dbReference>
<comment type="catalytic activity">
    <reaction evidence="2">
        <text>alpha,alpha-trehalose + H2O = alpha-D-glucose + beta-D-glucose</text>
        <dbReference type="Rhea" id="RHEA:32675"/>
        <dbReference type="ChEBI" id="CHEBI:15377"/>
        <dbReference type="ChEBI" id="CHEBI:15903"/>
        <dbReference type="ChEBI" id="CHEBI:16551"/>
        <dbReference type="ChEBI" id="CHEBI:17925"/>
        <dbReference type="EC" id="3.2.1.28"/>
    </reaction>
</comment>
<evidence type="ECO:0000256" key="1">
    <source>
        <dbReference type="ARBA" id="ARBA00005615"/>
    </source>
</evidence>
<name>A0A061QR89_9CHLO</name>
<gene>
    <name evidence="3" type="ORF">TSPGSL018_23977</name>
</gene>
<proteinExistence type="inferred from homology"/>
<dbReference type="InterPro" id="IPR008928">
    <property type="entry name" value="6-hairpin_glycosidase_sf"/>
</dbReference>
<dbReference type="EMBL" id="GBEZ01024823">
    <property type="protein sequence ID" value="JAC62203.1"/>
    <property type="molecule type" value="Transcribed_RNA"/>
</dbReference>
<evidence type="ECO:0000256" key="2">
    <source>
        <dbReference type="RuleBase" id="RU361180"/>
    </source>
</evidence>
<dbReference type="PANTHER" id="PTHR23403">
    <property type="entry name" value="TREHALASE"/>
    <property type="match status" value="1"/>
</dbReference>
<dbReference type="InterPro" id="IPR012341">
    <property type="entry name" value="6hp_glycosidase-like_sf"/>
</dbReference>
<dbReference type="EC" id="3.2.1.28" evidence="2"/>
<dbReference type="GO" id="GO:0005993">
    <property type="term" value="P:trehalose catabolic process"/>
    <property type="evidence" value="ECO:0007669"/>
    <property type="project" value="TreeGrafter"/>
</dbReference>
<sequence>EDVETSSLATGRDQRELYRDIASAAESGWDFSSRWLADASNLGTIRTTSVVPVDLNAFLFRMELDIAEIAAALHDSATDSRGQDSRSCLYRVATSVGCCLD</sequence>
<dbReference type="GO" id="GO:0004555">
    <property type="term" value="F:alpha,alpha-trehalase activity"/>
    <property type="evidence" value="ECO:0007669"/>
    <property type="project" value="UniProtKB-EC"/>
</dbReference>
<dbReference type="PRINTS" id="PR00744">
    <property type="entry name" value="GLHYDRLASE37"/>
</dbReference>
<dbReference type="AlphaFoldDB" id="A0A061QR89"/>
<organism evidence="3">
    <name type="scientific">Tetraselmis sp. GSL018</name>
    <dbReference type="NCBI Taxonomy" id="582737"/>
    <lineage>
        <taxon>Eukaryota</taxon>
        <taxon>Viridiplantae</taxon>
        <taxon>Chlorophyta</taxon>
        <taxon>core chlorophytes</taxon>
        <taxon>Chlorodendrophyceae</taxon>
        <taxon>Chlorodendrales</taxon>
        <taxon>Chlorodendraceae</taxon>
        <taxon>Tetraselmis</taxon>
    </lineage>
</organism>
<feature type="non-terminal residue" evidence="3">
    <location>
        <position position="1"/>
    </location>
</feature>
<reference evidence="3" key="1">
    <citation type="submission" date="2014-05" db="EMBL/GenBank/DDBJ databases">
        <title>The transcriptome of the halophilic microalga Tetraselmis sp. GSL018 isolated from the Great Salt Lake, Utah.</title>
        <authorList>
            <person name="Jinkerson R.E."/>
            <person name="D'Adamo S."/>
            <person name="Posewitz M.C."/>
        </authorList>
    </citation>
    <scope>NUCLEOTIDE SEQUENCE</scope>
    <source>
        <strain evidence="3">GSL018</strain>
    </source>
</reference>
<comment type="similarity">
    <text evidence="1 2">Belongs to the glycosyl hydrolase 37 family.</text>
</comment>
<dbReference type="Pfam" id="PF01204">
    <property type="entry name" value="Trehalase"/>
    <property type="match status" value="1"/>
</dbReference>